<reference evidence="7" key="1">
    <citation type="submission" date="2009-10" db="EMBL/GenBank/DDBJ databases">
        <title>Diversity of trophic interactions inside an arsenic-rich microbial ecosystem.</title>
        <authorList>
            <person name="Bertin P.N."/>
            <person name="Heinrich-Salmeron A."/>
            <person name="Pelletier E."/>
            <person name="Goulhen-Chollet F."/>
            <person name="Arsene-Ploetze F."/>
            <person name="Gallien S."/>
            <person name="Calteau A."/>
            <person name="Vallenet D."/>
            <person name="Casiot C."/>
            <person name="Chane-Woon-Ming B."/>
            <person name="Giloteaux L."/>
            <person name="Barakat M."/>
            <person name="Bonnefoy V."/>
            <person name="Bruneel O."/>
            <person name="Chandler M."/>
            <person name="Cleiss J."/>
            <person name="Duran R."/>
            <person name="Elbaz-Poulichet F."/>
            <person name="Fonknechten N."/>
            <person name="Lauga B."/>
            <person name="Mornico D."/>
            <person name="Ortet P."/>
            <person name="Schaeffer C."/>
            <person name="Siguier P."/>
            <person name="Alexander Thil Smith A."/>
            <person name="Van Dorsselaer A."/>
            <person name="Weissenbach J."/>
            <person name="Medigue C."/>
            <person name="Le Paslier D."/>
        </authorList>
    </citation>
    <scope>NUCLEOTIDE SEQUENCE</scope>
</reference>
<dbReference type="NCBIfam" id="TIGR02420">
    <property type="entry name" value="dksA"/>
    <property type="match status" value="1"/>
</dbReference>
<dbReference type="PROSITE" id="PS51128">
    <property type="entry name" value="ZF_DKSA_2"/>
    <property type="match status" value="1"/>
</dbReference>
<keyword evidence="1" id="KW-0479">Metal-binding</keyword>
<sequence>MMHRQVSVTASIRRIKPLPPTADQPLTAEQLAFFEALLLREREALLQSAHETTSHLQEFEPTPDPSDRASLEEDHALELRVRDRERRHLHAIDQALVRIHDGSYGLCEESGEPIGFARLMARPTATLSLDEQALRESTRNRRPVRGHA</sequence>
<dbReference type="InterPro" id="IPR037187">
    <property type="entry name" value="DnaK_N"/>
</dbReference>
<evidence type="ECO:0000256" key="2">
    <source>
        <dbReference type="ARBA" id="ARBA00022771"/>
    </source>
</evidence>
<organism evidence="7">
    <name type="scientific">mine drainage metagenome</name>
    <dbReference type="NCBI Taxonomy" id="410659"/>
    <lineage>
        <taxon>unclassified sequences</taxon>
        <taxon>metagenomes</taxon>
        <taxon>ecological metagenomes</taxon>
    </lineage>
</organism>
<dbReference type="InterPro" id="IPR012784">
    <property type="entry name" value="DksA_RNA_pol-bd"/>
</dbReference>
<dbReference type="AlphaFoldDB" id="E6PJQ7"/>
<dbReference type="SUPFAM" id="SSF57716">
    <property type="entry name" value="Glucocorticoid receptor-like (DNA-binding domain)"/>
    <property type="match status" value="1"/>
</dbReference>
<keyword evidence="3" id="KW-0862">Zinc</keyword>
<dbReference type="SUPFAM" id="SSF109635">
    <property type="entry name" value="DnaK suppressor protein DksA, alpha-hairpin domain"/>
    <property type="match status" value="1"/>
</dbReference>
<dbReference type="Pfam" id="PF01258">
    <property type="entry name" value="zf-dskA_traR"/>
    <property type="match status" value="1"/>
</dbReference>
<dbReference type="InterPro" id="IPR048489">
    <property type="entry name" value="DksA_N"/>
</dbReference>
<evidence type="ECO:0000256" key="3">
    <source>
        <dbReference type="ARBA" id="ARBA00022833"/>
    </source>
</evidence>
<evidence type="ECO:0000256" key="1">
    <source>
        <dbReference type="ARBA" id="ARBA00022723"/>
    </source>
</evidence>
<proteinExistence type="predicted"/>
<dbReference type="Gene3D" id="1.20.120.910">
    <property type="entry name" value="DksA, coiled-coil domain"/>
    <property type="match status" value="1"/>
</dbReference>
<dbReference type="EMBL" id="CABM01000001">
    <property type="protein sequence ID" value="CBH95158.1"/>
    <property type="molecule type" value="Genomic_DNA"/>
</dbReference>
<name>E6PJQ7_9ZZZZ</name>
<dbReference type="Pfam" id="PF21157">
    <property type="entry name" value="DksA_N"/>
    <property type="match status" value="1"/>
</dbReference>
<evidence type="ECO:0000256" key="4">
    <source>
        <dbReference type="SAM" id="MobiDB-lite"/>
    </source>
</evidence>
<feature type="domain" description="DnaK suppressor protein DksA N-terminal" evidence="6">
    <location>
        <begin position="30"/>
        <end position="99"/>
    </location>
</feature>
<protein>
    <submittedName>
        <fullName evidence="7">DnaK suppressor protein homolog</fullName>
    </submittedName>
</protein>
<feature type="domain" description="Zinc finger DksA/TraR C4-type" evidence="5">
    <location>
        <begin position="102"/>
        <end position="136"/>
    </location>
</feature>
<evidence type="ECO:0000313" key="7">
    <source>
        <dbReference type="EMBL" id="CBH95158.1"/>
    </source>
</evidence>
<evidence type="ECO:0000259" key="6">
    <source>
        <dbReference type="Pfam" id="PF21157"/>
    </source>
</evidence>
<gene>
    <name evidence="7" type="primary">dksA</name>
    <name evidence="7" type="ORF">CARN2_0545</name>
</gene>
<dbReference type="GO" id="GO:0008270">
    <property type="term" value="F:zinc ion binding"/>
    <property type="evidence" value="ECO:0007669"/>
    <property type="project" value="UniProtKB-KW"/>
</dbReference>
<keyword evidence="2" id="KW-0863">Zinc-finger</keyword>
<evidence type="ECO:0000259" key="5">
    <source>
        <dbReference type="Pfam" id="PF01258"/>
    </source>
</evidence>
<comment type="caution">
    <text evidence="7">The sequence shown here is derived from an EMBL/GenBank/DDBJ whole genome shotgun (WGS) entry which is preliminary data.</text>
</comment>
<accession>E6PJQ7</accession>
<feature type="region of interest" description="Disordered" evidence="4">
    <location>
        <begin position="49"/>
        <end position="72"/>
    </location>
</feature>
<dbReference type="InterPro" id="IPR000962">
    <property type="entry name" value="Znf_DskA_TraR"/>
</dbReference>
<dbReference type="PANTHER" id="PTHR33823:SF2">
    <property type="entry name" value="RNA POLYMERASE-BINDING TRANSCRIPTION FACTOR DKSA"/>
    <property type="match status" value="1"/>
</dbReference>
<dbReference type="PANTHER" id="PTHR33823">
    <property type="entry name" value="RNA POLYMERASE-BINDING TRANSCRIPTION FACTOR DKSA-RELATED"/>
    <property type="match status" value="1"/>
</dbReference>